<dbReference type="InterPro" id="IPR003111">
    <property type="entry name" value="Lon_prtase_N"/>
</dbReference>
<dbReference type="PANTHER" id="PTHR23327">
    <property type="entry name" value="RING FINGER PROTEIN 127"/>
    <property type="match status" value="1"/>
</dbReference>
<proteinExistence type="predicted"/>
<evidence type="ECO:0000256" key="2">
    <source>
        <dbReference type="ARBA" id="ARBA00022771"/>
    </source>
</evidence>
<evidence type="ECO:0000256" key="1">
    <source>
        <dbReference type="ARBA" id="ARBA00022723"/>
    </source>
</evidence>
<organism evidence="8">
    <name type="scientific">Rosellinia necatrix</name>
    <name type="common">White root-rot fungus</name>
    <dbReference type="NCBI Taxonomy" id="77044"/>
    <lineage>
        <taxon>Eukaryota</taxon>
        <taxon>Fungi</taxon>
        <taxon>Dikarya</taxon>
        <taxon>Ascomycota</taxon>
        <taxon>Pezizomycotina</taxon>
        <taxon>Sordariomycetes</taxon>
        <taxon>Xylariomycetidae</taxon>
        <taxon>Xylariales</taxon>
        <taxon>Xylariaceae</taxon>
        <taxon>Rosellinia</taxon>
    </lineage>
</organism>
<dbReference type="CDD" id="cd16514">
    <property type="entry name" value="RING-HC_LONFs_rpt2"/>
    <property type="match status" value="1"/>
</dbReference>
<evidence type="ECO:0000256" key="3">
    <source>
        <dbReference type="ARBA" id="ARBA00022833"/>
    </source>
</evidence>
<reference evidence="8" key="1">
    <citation type="submission" date="2016-03" db="EMBL/GenBank/DDBJ databases">
        <title>Draft genome sequence of Rosellinia necatrix.</title>
        <authorList>
            <person name="Kanematsu S."/>
        </authorList>
    </citation>
    <scope>NUCLEOTIDE SEQUENCE [LARGE SCALE GENOMIC DNA]</scope>
    <source>
        <strain evidence="8">W97</strain>
    </source>
</reference>
<keyword evidence="1" id="KW-0479">Metal-binding</keyword>
<dbReference type="InterPro" id="IPR027370">
    <property type="entry name" value="Znf-RING_euk"/>
</dbReference>
<sequence>MSSTSESPLEPSFPSSASPDEGEPTTRRSERGDVVAAPTLAAADQSETLADAVSLDATRDARQIVRLMQCPICHLIIQHPTTLPCGYSICRACIPEPRPRANISWPATAGRLQGFDCPLPSCLKEHAVADCALDVTLNKVLTIAKAAVASYQSPTMLPELCTHIIIQEQWRAAGLASLEKKQYASTVLKGGRIFATYSLVELGQLEYNNEVSYSSIGAGEDDASKCDTKILLELKELVKTEMDCQVCFALFLDPITTTCGHTYCRACIHRVLDHSDLCPICRRAITIQAQADSHAAPSNGRLVSMIYGFWAELAALRYQAYMLEQQINNEGFDIPIFICTLSFPSMPLFLHVFEPRYRLMIRRAMEGDRTFGMVLGRSASGPGQSGFMELGVILRIVNIEFFPDGRSLLETVGVSRFRITRHGLLDGYVVANIEKVDDISLADEEALEASELSHESNTVVIDARNTADPESSTARLPSIANDLKSISTRDLTRFGVNFVRRMQAESVYWLAARMLAIYGDCPDDPATFPWWFACVFPVSDAEKYRLLATLSVRKRVKICYQWITEWEGNRWLVTVLSCLA</sequence>
<keyword evidence="8" id="KW-0645">Protease</keyword>
<dbReference type="Proteomes" id="UP000054516">
    <property type="component" value="Unassembled WGS sequence"/>
</dbReference>
<dbReference type="GO" id="GO:0008233">
    <property type="term" value="F:peptidase activity"/>
    <property type="evidence" value="ECO:0007669"/>
    <property type="project" value="UniProtKB-KW"/>
</dbReference>
<dbReference type="PANTHER" id="PTHR23327:SF42">
    <property type="entry name" value="LON PEPTIDASE N-TERMINAL DOMAIN AND RING FINGER PROTEIN C14F5.10C"/>
    <property type="match status" value="1"/>
</dbReference>
<feature type="compositionally biased region" description="Low complexity" evidence="5">
    <location>
        <begin position="1"/>
        <end position="19"/>
    </location>
</feature>
<dbReference type="SMART" id="SM00184">
    <property type="entry name" value="RING"/>
    <property type="match status" value="2"/>
</dbReference>
<dbReference type="GO" id="GO:0061630">
    <property type="term" value="F:ubiquitin protein ligase activity"/>
    <property type="evidence" value="ECO:0007669"/>
    <property type="project" value="TreeGrafter"/>
</dbReference>
<dbReference type="GO" id="GO:0008270">
    <property type="term" value="F:zinc ion binding"/>
    <property type="evidence" value="ECO:0007669"/>
    <property type="project" value="UniProtKB-KW"/>
</dbReference>
<dbReference type="Gene3D" id="1.20.58.1480">
    <property type="match status" value="1"/>
</dbReference>
<dbReference type="STRING" id="77044.A0A1W2TLN3"/>
<dbReference type="Pfam" id="PF13923">
    <property type="entry name" value="zf-C3HC4_2"/>
    <property type="match status" value="1"/>
</dbReference>
<dbReference type="EMBL" id="DF977457">
    <property type="protein sequence ID" value="GAP89207.2"/>
    <property type="molecule type" value="Genomic_DNA"/>
</dbReference>
<keyword evidence="2 4" id="KW-0863">Zinc-finger</keyword>
<dbReference type="OrthoDB" id="264917at2759"/>
<feature type="domain" description="Lon N-terminal" evidence="7">
    <location>
        <begin position="321"/>
        <end position="567"/>
    </location>
</feature>
<dbReference type="Gene3D" id="2.30.130.40">
    <property type="entry name" value="LON domain-like"/>
    <property type="match status" value="1"/>
</dbReference>
<evidence type="ECO:0000256" key="5">
    <source>
        <dbReference type="SAM" id="MobiDB-lite"/>
    </source>
</evidence>
<accession>A0A1W2TLN3</accession>
<keyword evidence="3" id="KW-0862">Zinc</keyword>
<gene>
    <name evidence="8" type="ORF">SAMD00023353_1200760</name>
</gene>
<evidence type="ECO:0000259" key="6">
    <source>
        <dbReference type="PROSITE" id="PS50089"/>
    </source>
</evidence>
<dbReference type="PROSITE" id="PS50089">
    <property type="entry name" value="ZF_RING_2"/>
    <property type="match status" value="1"/>
</dbReference>
<dbReference type="PROSITE" id="PS00518">
    <property type="entry name" value="ZF_RING_1"/>
    <property type="match status" value="1"/>
</dbReference>
<feature type="domain" description="RING-type" evidence="6">
    <location>
        <begin position="244"/>
        <end position="282"/>
    </location>
</feature>
<dbReference type="Pfam" id="PF02190">
    <property type="entry name" value="LON_substr_bdg"/>
    <property type="match status" value="1"/>
</dbReference>
<dbReference type="InterPro" id="IPR001841">
    <property type="entry name" value="Znf_RING"/>
</dbReference>
<keyword evidence="8" id="KW-0378">Hydrolase</keyword>
<dbReference type="InterPro" id="IPR046336">
    <property type="entry name" value="Lon_prtase_N_sf"/>
</dbReference>
<dbReference type="PROSITE" id="PS51787">
    <property type="entry name" value="LON_N"/>
    <property type="match status" value="1"/>
</dbReference>
<dbReference type="Pfam" id="PF13445">
    <property type="entry name" value="zf-RING_UBOX"/>
    <property type="match status" value="1"/>
</dbReference>
<dbReference type="SUPFAM" id="SSF57850">
    <property type="entry name" value="RING/U-box"/>
    <property type="match status" value="2"/>
</dbReference>
<protein>
    <submittedName>
        <fullName evidence="8">Putative ATP-dependent protease La domain-containing protein</fullName>
    </submittedName>
</protein>
<evidence type="ECO:0000259" key="7">
    <source>
        <dbReference type="PROSITE" id="PS51787"/>
    </source>
</evidence>
<name>A0A1W2TLN3_ROSNE</name>
<dbReference type="InterPro" id="IPR015947">
    <property type="entry name" value="PUA-like_sf"/>
</dbReference>
<feature type="compositionally biased region" description="Basic and acidic residues" evidence="5">
    <location>
        <begin position="24"/>
        <end position="33"/>
    </location>
</feature>
<dbReference type="Gene3D" id="3.30.40.10">
    <property type="entry name" value="Zinc/RING finger domain, C3HC4 (zinc finger)"/>
    <property type="match status" value="2"/>
</dbReference>
<dbReference type="SUPFAM" id="SSF88697">
    <property type="entry name" value="PUA domain-like"/>
    <property type="match status" value="1"/>
</dbReference>
<dbReference type="InterPro" id="IPR017907">
    <property type="entry name" value="Znf_RING_CS"/>
</dbReference>
<dbReference type="SMART" id="SM00464">
    <property type="entry name" value="LON"/>
    <property type="match status" value="1"/>
</dbReference>
<feature type="region of interest" description="Disordered" evidence="5">
    <location>
        <begin position="1"/>
        <end position="33"/>
    </location>
</feature>
<evidence type="ECO:0000313" key="8">
    <source>
        <dbReference type="EMBL" id="GAP89207.2"/>
    </source>
</evidence>
<keyword evidence="9" id="KW-1185">Reference proteome</keyword>
<dbReference type="AlphaFoldDB" id="A0A1W2TLN3"/>
<evidence type="ECO:0000256" key="4">
    <source>
        <dbReference type="PROSITE-ProRule" id="PRU00175"/>
    </source>
</evidence>
<dbReference type="InterPro" id="IPR013083">
    <property type="entry name" value="Znf_RING/FYVE/PHD"/>
</dbReference>
<evidence type="ECO:0000313" key="9">
    <source>
        <dbReference type="Proteomes" id="UP000054516"/>
    </source>
</evidence>
<dbReference type="GO" id="GO:0006508">
    <property type="term" value="P:proteolysis"/>
    <property type="evidence" value="ECO:0007669"/>
    <property type="project" value="UniProtKB-KW"/>
</dbReference>
<dbReference type="OMA" id="PWWFASV"/>